<evidence type="ECO:0000313" key="1">
    <source>
        <dbReference type="EMBL" id="PWU68139.1"/>
    </source>
</evidence>
<accession>A0A317L2W7</accession>
<dbReference type="Pfam" id="PF07293">
    <property type="entry name" value="DUF1450"/>
    <property type="match status" value="1"/>
</dbReference>
<comment type="caution">
    <text evidence="1">The sequence shown here is derived from an EMBL/GenBank/DDBJ whole genome shotgun (WGS) entry which is preliminary data.</text>
</comment>
<dbReference type="AlphaFoldDB" id="A0A317L2W7"/>
<sequence>MKITINIGFCVKNLAKGSEIVKQELLRDPDFNVSEYGCTSYCGICRNYYVAIVNGKPIKADSPNELLDNIHTYVEDVLLEEM</sequence>
<reference evidence="1 2" key="1">
    <citation type="submission" date="2018-05" db="EMBL/GenBank/DDBJ databases">
        <title>Genomic analysis of Gracilibacillus dipsosauri DD1 reveals novel features of a salt-tolerant amylase.</title>
        <authorList>
            <person name="Deutch C.E."/>
            <person name="Yang S."/>
        </authorList>
    </citation>
    <scope>NUCLEOTIDE SEQUENCE [LARGE SCALE GENOMIC DNA]</scope>
    <source>
        <strain evidence="1 2">DD1</strain>
    </source>
</reference>
<dbReference type="OrthoDB" id="1684419at2"/>
<organism evidence="1 2">
    <name type="scientific">Gracilibacillus dipsosauri</name>
    <dbReference type="NCBI Taxonomy" id="178340"/>
    <lineage>
        <taxon>Bacteria</taxon>
        <taxon>Bacillati</taxon>
        <taxon>Bacillota</taxon>
        <taxon>Bacilli</taxon>
        <taxon>Bacillales</taxon>
        <taxon>Bacillaceae</taxon>
        <taxon>Gracilibacillus</taxon>
    </lineage>
</organism>
<name>A0A317L2W7_9BACI</name>
<dbReference type="RefSeq" id="WP_054787507.1">
    <property type="nucleotide sequence ID" value="NZ_JAJUIE010000020.1"/>
</dbReference>
<proteinExistence type="predicted"/>
<dbReference type="InterPro" id="IPR009910">
    <property type="entry name" value="DUF1450"/>
</dbReference>
<keyword evidence="2" id="KW-1185">Reference proteome</keyword>
<gene>
    <name evidence="1" type="ORF">DLJ74_11955</name>
</gene>
<dbReference type="EMBL" id="QGTD01000009">
    <property type="protein sequence ID" value="PWU68139.1"/>
    <property type="molecule type" value="Genomic_DNA"/>
</dbReference>
<dbReference type="Proteomes" id="UP000245624">
    <property type="component" value="Unassembled WGS sequence"/>
</dbReference>
<protein>
    <submittedName>
        <fullName evidence="1">DUF1450 domain-containing protein</fullName>
    </submittedName>
</protein>
<evidence type="ECO:0000313" key="2">
    <source>
        <dbReference type="Proteomes" id="UP000245624"/>
    </source>
</evidence>